<dbReference type="Gene3D" id="1.20.58.120">
    <property type="entry name" value="BAG domain"/>
    <property type="match status" value="1"/>
</dbReference>
<name>A0A8H7CBU6_9AGAR</name>
<evidence type="ECO:0000259" key="2">
    <source>
        <dbReference type="Pfam" id="PF02179"/>
    </source>
</evidence>
<dbReference type="InterPro" id="IPR036533">
    <property type="entry name" value="BAG_dom_sf"/>
</dbReference>
<organism evidence="3 4">
    <name type="scientific">Mycena venus</name>
    <dbReference type="NCBI Taxonomy" id="2733690"/>
    <lineage>
        <taxon>Eukaryota</taxon>
        <taxon>Fungi</taxon>
        <taxon>Dikarya</taxon>
        <taxon>Basidiomycota</taxon>
        <taxon>Agaricomycotina</taxon>
        <taxon>Agaricomycetes</taxon>
        <taxon>Agaricomycetidae</taxon>
        <taxon>Agaricales</taxon>
        <taxon>Marasmiineae</taxon>
        <taxon>Mycenaceae</taxon>
        <taxon>Mycena</taxon>
    </lineage>
</organism>
<feature type="compositionally biased region" description="Polar residues" evidence="1">
    <location>
        <begin position="332"/>
        <end position="347"/>
    </location>
</feature>
<keyword evidence="4" id="KW-1185">Reference proteome</keyword>
<evidence type="ECO:0000313" key="4">
    <source>
        <dbReference type="Proteomes" id="UP000620124"/>
    </source>
</evidence>
<reference evidence="3" key="1">
    <citation type="submission" date="2020-05" db="EMBL/GenBank/DDBJ databases">
        <title>Mycena genomes resolve the evolution of fungal bioluminescence.</title>
        <authorList>
            <person name="Tsai I.J."/>
        </authorList>
    </citation>
    <scope>NUCLEOTIDE SEQUENCE</scope>
    <source>
        <strain evidence="3">CCC161011</strain>
    </source>
</reference>
<dbReference type="AlphaFoldDB" id="A0A8H7CBU6"/>
<dbReference type="Proteomes" id="UP000620124">
    <property type="component" value="Unassembled WGS sequence"/>
</dbReference>
<gene>
    <name evidence="3" type="ORF">MVEN_02487100</name>
</gene>
<feature type="domain" description="BAG" evidence="2">
    <location>
        <begin position="246"/>
        <end position="288"/>
    </location>
</feature>
<feature type="region of interest" description="Disordered" evidence="1">
    <location>
        <begin position="298"/>
        <end position="354"/>
    </location>
</feature>
<proteinExistence type="predicted"/>
<comment type="caution">
    <text evidence="3">The sequence shown here is derived from an EMBL/GenBank/DDBJ whole genome shotgun (WGS) entry which is preliminary data.</text>
</comment>
<dbReference type="Pfam" id="PF02179">
    <property type="entry name" value="BAG"/>
    <property type="match status" value="1"/>
</dbReference>
<dbReference type="OrthoDB" id="333905at2759"/>
<sequence>MFATPSSSPRERYVSALSRVRQAEVEYAAYLVQQEHIKYLEAQQRRDEQARAARARKAELEYAAYLAQQERARRLQAQQRRNEQARAAAVKRMQIILLHAAVSSLLNQQDARDEPQRHSFQAQIEQQPVKPTPKLKRRNHVRFVRPADKPVSAVETALKHRLASESNVEVHSTIQSILSQLSAEHVDVPIVSRSSTAIQHVARAFRILTSEFAFPSQLDFTPQSSSGSYPAAKLPYTPRNAPVRQYEHALNDLLSQLDAIASEGDATVRQQRKLVVGMVEKALEDLDRIIEGRWKLQDTRGNSTRSDASASAVASSSIVNRGEYPAPDVETETSQATPTPQAESRSTPHVREPSQMVILSEETKGQGETSLVPVLFTDIEDGVTSQEELSQLSLSILGGEERGLGSESEVPPSNSQSAVVLAGPTVVETPTVPADEECIAEAPIDAIVPPSSPKSLTKLPPTDILSPSSLSFAVPLPDEDLVVVEDKDAESISSWSEIED</sequence>
<dbReference type="GO" id="GO:0051087">
    <property type="term" value="F:protein-folding chaperone binding"/>
    <property type="evidence" value="ECO:0007669"/>
    <property type="project" value="InterPro"/>
</dbReference>
<dbReference type="SUPFAM" id="SSF63491">
    <property type="entry name" value="BAG domain"/>
    <property type="match status" value="1"/>
</dbReference>
<evidence type="ECO:0000256" key="1">
    <source>
        <dbReference type="SAM" id="MobiDB-lite"/>
    </source>
</evidence>
<feature type="compositionally biased region" description="Low complexity" evidence="1">
    <location>
        <begin position="303"/>
        <end position="317"/>
    </location>
</feature>
<accession>A0A8H7CBU6</accession>
<dbReference type="EMBL" id="JACAZI010000033">
    <property type="protein sequence ID" value="KAF7330477.1"/>
    <property type="molecule type" value="Genomic_DNA"/>
</dbReference>
<dbReference type="InterPro" id="IPR003103">
    <property type="entry name" value="BAG_domain"/>
</dbReference>
<evidence type="ECO:0000313" key="3">
    <source>
        <dbReference type="EMBL" id="KAF7330477.1"/>
    </source>
</evidence>
<protein>
    <submittedName>
        <fullName evidence="3">BAG domain protein</fullName>
    </submittedName>
</protein>